<dbReference type="AlphaFoldDB" id="A0A2P2ML30"/>
<organism evidence="2">
    <name type="scientific">Rhizophora mucronata</name>
    <name type="common">Asiatic mangrove</name>
    <dbReference type="NCBI Taxonomy" id="61149"/>
    <lineage>
        <taxon>Eukaryota</taxon>
        <taxon>Viridiplantae</taxon>
        <taxon>Streptophyta</taxon>
        <taxon>Embryophyta</taxon>
        <taxon>Tracheophyta</taxon>
        <taxon>Spermatophyta</taxon>
        <taxon>Magnoliopsida</taxon>
        <taxon>eudicotyledons</taxon>
        <taxon>Gunneridae</taxon>
        <taxon>Pentapetalae</taxon>
        <taxon>rosids</taxon>
        <taxon>fabids</taxon>
        <taxon>Malpighiales</taxon>
        <taxon>Rhizophoraceae</taxon>
        <taxon>Rhizophora</taxon>
    </lineage>
</organism>
<accession>A0A2P2ML30</accession>
<name>A0A2P2ML30_RHIMU</name>
<sequence length="77" mass="7212">MRRGSCRKADDKRMGAGPLSAGTALPFLPPASNGGGPLCSLNICIATSGGAGTNGPSGPAPGMGINTGGGGISEGKG</sequence>
<proteinExistence type="predicted"/>
<dbReference type="EMBL" id="GGEC01050429">
    <property type="protein sequence ID" value="MBX30913.1"/>
    <property type="molecule type" value="Transcribed_RNA"/>
</dbReference>
<protein>
    <submittedName>
        <fullName evidence="2">Serrate RNA effector molecule</fullName>
    </submittedName>
</protein>
<evidence type="ECO:0000256" key="1">
    <source>
        <dbReference type="SAM" id="MobiDB-lite"/>
    </source>
</evidence>
<feature type="region of interest" description="Disordered" evidence="1">
    <location>
        <begin position="50"/>
        <end position="77"/>
    </location>
</feature>
<dbReference type="EMBL" id="GGEC01050430">
    <property type="protein sequence ID" value="MBX30914.1"/>
    <property type="molecule type" value="Transcribed_RNA"/>
</dbReference>
<reference evidence="2" key="1">
    <citation type="submission" date="2018-02" db="EMBL/GenBank/DDBJ databases">
        <title>Rhizophora mucronata_Transcriptome.</title>
        <authorList>
            <person name="Meera S.P."/>
            <person name="Sreeshan A."/>
            <person name="Augustine A."/>
        </authorList>
    </citation>
    <scope>NUCLEOTIDE SEQUENCE</scope>
    <source>
        <tissue evidence="2">Leaf</tissue>
    </source>
</reference>
<evidence type="ECO:0000313" key="2">
    <source>
        <dbReference type="EMBL" id="MBX30914.1"/>
    </source>
</evidence>
<feature type="region of interest" description="Disordered" evidence="1">
    <location>
        <begin position="1"/>
        <end position="28"/>
    </location>
</feature>
<feature type="compositionally biased region" description="Gly residues" evidence="1">
    <location>
        <begin position="65"/>
        <end position="77"/>
    </location>
</feature>